<dbReference type="Proteomes" id="UP000533953">
    <property type="component" value="Unassembled WGS sequence"/>
</dbReference>
<proteinExistence type="predicted"/>
<sequence length="317" mass="37397">MQKLFIIGNGFDLMHRLPTKYVHFQNFLRENFEYTPDTVESLWVEGQQLPDGDIVYNEDDVVRVIDSLISQTDYKDSDWNDMERSLGLLDYSLINDDITDVYDKEGTLHPFHTGNNYEDAYSDLKEVLKMFPHFFKLWVSSIDIENSVTFKNHFFQELIDVKNDLFLTFNYTETLEILYNVEIITHIHGVRSKENSIIVGHGNDDTVDEGTYHEDFYTNEIHHFLRKPTQKVIDENHLFFSNLRNITQIYSIGFSFSEVDLIYIQNICSNIDTQDITWYLNIHIDDQGNDNRKERATYKEHIIDCGFKGDFDTFELA</sequence>
<dbReference type="AlphaFoldDB" id="A0A7X0XEF6"/>
<evidence type="ECO:0008006" key="3">
    <source>
        <dbReference type="Google" id="ProtNLM"/>
    </source>
</evidence>
<reference evidence="1 2" key="1">
    <citation type="submission" date="2020-03" db="EMBL/GenBank/DDBJ databases">
        <title>Soil Listeria distribution.</title>
        <authorList>
            <person name="Liao J."/>
            <person name="Wiedmann M."/>
        </authorList>
    </citation>
    <scope>NUCLEOTIDE SEQUENCE [LARGE SCALE GENOMIC DNA]</scope>
    <source>
        <strain evidence="1 2">FSL L7-1547</strain>
    </source>
</reference>
<gene>
    <name evidence="1" type="ORF">HCI99_10190</name>
</gene>
<comment type="caution">
    <text evidence="1">The sequence shown here is derived from an EMBL/GenBank/DDBJ whole genome shotgun (WGS) entry which is preliminary data.</text>
</comment>
<accession>A0A7X0XEF6</accession>
<protein>
    <recommendedName>
        <fullName evidence="3">Bacteriophage abortive infection AbiH</fullName>
    </recommendedName>
</protein>
<evidence type="ECO:0000313" key="2">
    <source>
        <dbReference type="Proteomes" id="UP000533953"/>
    </source>
</evidence>
<organism evidence="1 2">
    <name type="scientific">Listeria booriae</name>
    <dbReference type="NCBI Taxonomy" id="1552123"/>
    <lineage>
        <taxon>Bacteria</taxon>
        <taxon>Bacillati</taxon>
        <taxon>Bacillota</taxon>
        <taxon>Bacilli</taxon>
        <taxon>Bacillales</taxon>
        <taxon>Listeriaceae</taxon>
        <taxon>Listeria</taxon>
    </lineage>
</organism>
<name>A0A7X0XEF6_9LIST</name>
<dbReference type="RefSeq" id="WP_185417613.1">
    <property type="nucleotide sequence ID" value="NZ_JAASTX010000011.1"/>
</dbReference>
<dbReference type="Pfam" id="PF14253">
    <property type="entry name" value="AbiH"/>
    <property type="match status" value="1"/>
</dbReference>
<dbReference type="EMBL" id="JAASTX010000011">
    <property type="protein sequence ID" value="MBC1492206.1"/>
    <property type="molecule type" value="Genomic_DNA"/>
</dbReference>
<dbReference type="InterPro" id="IPR025935">
    <property type="entry name" value="AbiH"/>
</dbReference>
<evidence type="ECO:0000313" key="1">
    <source>
        <dbReference type="EMBL" id="MBC1492206.1"/>
    </source>
</evidence>